<reference evidence="2 3" key="1">
    <citation type="submission" date="2023-09" db="EMBL/GenBank/DDBJ databases">
        <title>Buttiauxella selenatireducens sp. nov., isolated from the rhizosphere of Cardamine hupingshanesis.</title>
        <authorList>
            <person name="Zhang S."/>
            <person name="Xu Z."/>
            <person name="Wang H."/>
            <person name="Guo Y."/>
        </authorList>
    </citation>
    <scope>NUCLEOTIDE SEQUENCE [LARGE SCALE GENOMIC DNA]</scope>
    <source>
        <strain evidence="2 3">R73</strain>
    </source>
</reference>
<proteinExistence type="predicted"/>
<evidence type="ECO:0000313" key="2">
    <source>
        <dbReference type="EMBL" id="WMY75327.1"/>
    </source>
</evidence>
<dbReference type="Proteomes" id="UP001246690">
    <property type="component" value="Chromosome"/>
</dbReference>
<dbReference type="InterPro" id="IPR041687">
    <property type="entry name" value="HTH_46"/>
</dbReference>
<dbReference type="InterPro" id="IPR018490">
    <property type="entry name" value="cNMP-bd_dom_sf"/>
</dbReference>
<gene>
    <name evidence="2" type="ORF">RHD99_04985</name>
</gene>
<evidence type="ECO:0000313" key="3">
    <source>
        <dbReference type="Proteomes" id="UP001246690"/>
    </source>
</evidence>
<feature type="domain" description="IprA winged helix-turn-helix" evidence="1">
    <location>
        <begin position="151"/>
        <end position="218"/>
    </location>
</feature>
<keyword evidence="3" id="KW-1185">Reference proteome</keyword>
<dbReference type="EMBL" id="CP133838">
    <property type="protein sequence ID" value="WMY75327.1"/>
    <property type="molecule type" value="Genomic_DNA"/>
</dbReference>
<protein>
    <submittedName>
        <fullName evidence="2">Helix-turn-helix domain-containing protein</fullName>
    </submittedName>
</protein>
<dbReference type="InterPro" id="IPR014710">
    <property type="entry name" value="RmlC-like_jellyroll"/>
</dbReference>
<organism evidence="2 3">
    <name type="scientific">Buttiauxella selenatireducens</name>
    <dbReference type="NCBI Taxonomy" id="3073902"/>
    <lineage>
        <taxon>Bacteria</taxon>
        <taxon>Pseudomonadati</taxon>
        <taxon>Pseudomonadota</taxon>
        <taxon>Gammaproteobacteria</taxon>
        <taxon>Enterobacterales</taxon>
        <taxon>Enterobacteriaceae</taxon>
        <taxon>Buttiauxella</taxon>
    </lineage>
</organism>
<dbReference type="SUPFAM" id="SSF51206">
    <property type="entry name" value="cAMP-binding domain-like"/>
    <property type="match status" value="1"/>
</dbReference>
<evidence type="ECO:0000259" key="1">
    <source>
        <dbReference type="Pfam" id="PF15977"/>
    </source>
</evidence>
<dbReference type="RefSeq" id="WP_309877714.1">
    <property type="nucleotide sequence ID" value="NZ_CP133838.1"/>
</dbReference>
<accession>A0ABY9SD13</accession>
<sequence length="220" mass="25539">MNSRIALENMPTFIPVSATKPIDHIQKIIDAIEPFTEPFTPTQGEAIRYLQNNKRFCYLITEGSATLYRRGDGMILNSEKAPFLLGVSGLRGHHDHLYVRATPDAKMYRLSTERLYLLLEREKLWESLCYLIMYTASRVYENCTLHSQLSSYEIIKIQLQELMQEPERIRLNVTAANYIQNRTYLSRSGVMKILSQLRDAECITLNRGILMSVNRLPQKY</sequence>
<dbReference type="Gene3D" id="2.60.120.10">
    <property type="entry name" value="Jelly Rolls"/>
    <property type="match status" value="1"/>
</dbReference>
<dbReference type="Pfam" id="PF15977">
    <property type="entry name" value="HTH_46"/>
    <property type="match status" value="1"/>
</dbReference>
<name>A0ABY9SD13_9ENTR</name>